<evidence type="ECO:0000259" key="5">
    <source>
        <dbReference type="PROSITE" id="PS51118"/>
    </source>
</evidence>
<feature type="region of interest" description="Disordered" evidence="4">
    <location>
        <begin position="120"/>
        <end position="154"/>
    </location>
</feature>
<name>A0A428YY97_KIBAR</name>
<comment type="caution">
    <text evidence="6">The sequence shown here is derived from an EMBL/GenBank/DDBJ whole genome shotgun (WGS) entry which is preliminary data.</text>
</comment>
<proteinExistence type="predicted"/>
<sequence>MDTPTRRCTGAVMPIGDEDFIREVLGRIGDKWSLLVITNLARGPLRYTDLQRAITGISQRMLTLTLSQLHRDGLLTRTSHPEVPPRVEYALSPLGTSLLEIVRSLVTWAITHHDEIRTHRETTDTATPTKNMTTQQTARNHKEMAPQAENAIRT</sequence>
<dbReference type="Gene3D" id="1.10.10.10">
    <property type="entry name" value="Winged helix-like DNA-binding domain superfamily/Winged helix DNA-binding domain"/>
    <property type="match status" value="1"/>
</dbReference>
<keyword evidence="1" id="KW-0805">Transcription regulation</keyword>
<evidence type="ECO:0000256" key="3">
    <source>
        <dbReference type="ARBA" id="ARBA00023163"/>
    </source>
</evidence>
<dbReference type="GO" id="GO:0003677">
    <property type="term" value="F:DNA binding"/>
    <property type="evidence" value="ECO:0007669"/>
    <property type="project" value="UniProtKB-KW"/>
</dbReference>
<protein>
    <submittedName>
        <fullName evidence="6">Transcriptional regulator</fullName>
    </submittedName>
</protein>
<evidence type="ECO:0000313" key="6">
    <source>
        <dbReference type="EMBL" id="RSM75368.1"/>
    </source>
</evidence>
<dbReference type="InterPro" id="IPR002577">
    <property type="entry name" value="HTH_HxlR"/>
</dbReference>
<dbReference type="PANTHER" id="PTHR33204">
    <property type="entry name" value="TRANSCRIPTIONAL REGULATOR, MARR FAMILY"/>
    <property type="match status" value="1"/>
</dbReference>
<gene>
    <name evidence="6" type="ORF">DMH04_38480</name>
</gene>
<feature type="compositionally biased region" description="Polar residues" evidence="4">
    <location>
        <begin position="124"/>
        <end position="138"/>
    </location>
</feature>
<keyword evidence="2" id="KW-0238">DNA-binding</keyword>
<dbReference type="SUPFAM" id="SSF46785">
    <property type="entry name" value="Winged helix' DNA-binding domain"/>
    <property type="match status" value="1"/>
</dbReference>
<dbReference type="PANTHER" id="PTHR33204:SF39">
    <property type="entry name" value="TRANSCRIPTIONAL REGULATORY PROTEIN"/>
    <property type="match status" value="1"/>
</dbReference>
<organism evidence="6 7">
    <name type="scientific">Kibdelosporangium aridum</name>
    <dbReference type="NCBI Taxonomy" id="2030"/>
    <lineage>
        <taxon>Bacteria</taxon>
        <taxon>Bacillati</taxon>
        <taxon>Actinomycetota</taxon>
        <taxon>Actinomycetes</taxon>
        <taxon>Pseudonocardiales</taxon>
        <taxon>Pseudonocardiaceae</taxon>
        <taxon>Kibdelosporangium</taxon>
    </lineage>
</organism>
<dbReference type="PROSITE" id="PS51118">
    <property type="entry name" value="HTH_HXLR"/>
    <property type="match status" value="1"/>
</dbReference>
<dbReference type="EMBL" id="QHKI01000048">
    <property type="protein sequence ID" value="RSM75368.1"/>
    <property type="molecule type" value="Genomic_DNA"/>
</dbReference>
<evidence type="ECO:0000313" key="7">
    <source>
        <dbReference type="Proteomes" id="UP000287547"/>
    </source>
</evidence>
<feature type="domain" description="HTH hxlR-type" evidence="5">
    <location>
        <begin position="8"/>
        <end position="117"/>
    </location>
</feature>
<dbReference type="Proteomes" id="UP000287547">
    <property type="component" value="Unassembled WGS sequence"/>
</dbReference>
<reference evidence="6 7" key="1">
    <citation type="submission" date="2018-05" db="EMBL/GenBank/DDBJ databases">
        <title>Evolution of GPA BGCs.</title>
        <authorList>
            <person name="Waglechner N."/>
            <person name="Wright G.D."/>
        </authorList>
    </citation>
    <scope>NUCLEOTIDE SEQUENCE [LARGE SCALE GENOMIC DNA]</scope>
    <source>
        <strain evidence="6 7">A82846</strain>
    </source>
</reference>
<dbReference type="OrthoDB" id="370168at2"/>
<dbReference type="AlphaFoldDB" id="A0A428YY97"/>
<dbReference type="Pfam" id="PF01638">
    <property type="entry name" value="HxlR"/>
    <property type="match status" value="1"/>
</dbReference>
<evidence type="ECO:0000256" key="2">
    <source>
        <dbReference type="ARBA" id="ARBA00023125"/>
    </source>
</evidence>
<dbReference type="RefSeq" id="WP_125728047.1">
    <property type="nucleotide sequence ID" value="NZ_QHKI01000048.1"/>
</dbReference>
<dbReference type="InterPro" id="IPR036388">
    <property type="entry name" value="WH-like_DNA-bd_sf"/>
</dbReference>
<evidence type="ECO:0000256" key="1">
    <source>
        <dbReference type="ARBA" id="ARBA00023015"/>
    </source>
</evidence>
<dbReference type="InterPro" id="IPR036390">
    <property type="entry name" value="WH_DNA-bd_sf"/>
</dbReference>
<evidence type="ECO:0000256" key="4">
    <source>
        <dbReference type="SAM" id="MobiDB-lite"/>
    </source>
</evidence>
<accession>A0A428YY97</accession>
<keyword evidence="3" id="KW-0804">Transcription</keyword>